<dbReference type="Gene3D" id="3.10.450.50">
    <property type="match status" value="1"/>
</dbReference>
<dbReference type="CDD" id="cd00531">
    <property type="entry name" value="NTF2_like"/>
    <property type="match status" value="1"/>
</dbReference>
<dbReference type="Pfam" id="PF13577">
    <property type="entry name" value="SnoaL_4"/>
    <property type="match status" value="1"/>
</dbReference>
<dbReference type="InterPro" id="IPR037401">
    <property type="entry name" value="SnoaL-like"/>
</dbReference>
<dbReference type="SUPFAM" id="SSF54427">
    <property type="entry name" value="NTF2-like"/>
    <property type="match status" value="1"/>
</dbReference>
<name>A0ABY8ALT8_9ACTN</name>
<accession>A0ABY8ALT8</accession>
<keyword evidence="3" id="KW-1185">Reference proteome</keyword>
<reference evidence="2 3" key="1">
    <citation type="submission" date="2022-03" db="EMBL/GenBank/DDBJ databases">
        <title>Streptomyces yunnanensis P86,complete genome.</title>
        <authorList>
            <person name="Chen S."/>
            <person name="Zhang Q."/>
        </authorList>
    </citation>
    <scope>NUCLEOTIDE SEQUENCE [LARGE SCALE GENOMIC DNA]</scope>
    <source>
        <strain evidence="2 3">P86</strain>
    </source>
</reference>
<dbReference type="EMBL" id="CP095749">
    <property type="protein sequence ID" value="WEB45119.1"/>
    <property type="molecule type" value="Genomic_DNA"/>
</dbReference>
<evidence type="ECO:0000259" key="1">
    <source>
        <dbReference type="Pfam" id="PF13577"/>
    </source>
</evidence>
<dbReference type="Proteomes" id="UP001218629">
    <property type="component" value="Chromosome"/>
</dbReference>
<gene>
    <name evidence="2" type="ORF">MOV08_41380</name>
</gene>
<feature type="domain" description="SnoaL-like" evidence="1">
    <location>
        <begin position="16"/>
        <end position="140"/>
    </location>
</feature>
<proteinExistence type="predicted"/>
<evidence type="ECO:0000313" key="3">
    <source>
        <dbReference type="Proteomes" id="UP001218629"/>
    </source>
</evidence>
<dbReference type="InterPro" id="IPR032710">
    <property type="entry name" value="NTF2-like_dom_sf"/>
</dbReference>
<evidence type="ECO:0000313" key="2">
    <source>
        <dbReference type="EMBL" id="WEB45119.1"/>
    </source>
</evidence>
<sequence>MGETMSASIRMPADPLSSCRAIENLIARYAELVDDGDFAGLGVLLTAATFTGSGEAVSGRDAIEKMFRDTLIVYADGTPRTQHVISNVAIEVDEQAGTAVSRSYVTVLQALPDLPLQPIAGGRYHDRFERGAGRWRFVERQVRINLVGDVSRHLRQASAQQ</sequence>
<organism evidence="2 3">
    <name type="scientific">Streptomyces yunnanensis</name>
    <dbReference type="NCBI Taxonomy" id="156453"/>
    <lineage>
        <taxon>Bacteria</taxon>
        <taxon>Bacillati</taxon>
        <taxon>Actinomycetota</taxon>
        <taxon>Actinomycetes</taxon>
        <taxon>Kitasatosporales</taxon>
        <taxon>Streptomycetaceae</taxon>
        <taxon>Streptomyces</taxon>
    </lineage>
</organism>
<protein>
    <submittedName>
        <fullName evidence="2">Nuclear transport factor 2 family protein</fullName>
    </submittedName>
</protein>